<organism evidence="1 2">
    <name type="scientific">Serinicoccus chungangensis</name>
    <dbReference type="NCBI Taxonomy" id="767452"/>
    <lineage>
        <taxon>Bacteria</taxon>
        <taxon>Bacillati</taxon>
        <taxon>Actinomycetota</taxon>
        <taxon>Actinomycetes</taxon>
        <taxon>Micrococcales</taxon>
        <taxon>Ornithinimicrobiaceae</taxon>
        <taxon>Serinicoccus</taxon>
    </lineage>
</organism>
<dbReference type="AlphaFoldDB" id="A0A0W8IH93"/>
<gene>
    <name evidence="1" type="ORF">AVL62_06020</name>
</gene>
<protein>
    <submittedName>
        <fullName evidence="1">Uncharacterized protein</fullName>
    </submittedName>
</protein>
<dbReference type="EMBL" id="LQBL01000002">
    <property type="protein sequence ID" value="KUG59238.1"/>
    <property type="molecule type" value="Genomic_DNA"/>
</dbReference>
<reference evidence="1 2" key="1">
    <citation type="submission" date="2015-12" db="EMBL/GenBank/DDBJ databases">
        <title>Serinicoccus chungangenesis strain CD08_5 genome sequencing and assembly.</title>
        <authorList>
            <person name="Chander A.M."/>
            <person name="Kaur G."/>
            <person name="Nair G.R."/>
            <person name="Dhawan D.K."/>
            <person name="Kochhar R.K."/>
            <person name="Mayilraj S."/>
            <person name="Bhadada S.K."/>
        </authorList>
    </citation>
    <scope>NUCLEOTIDE SEQUENCE [LARGE SCALE GENOMIC DNA]</scope>
    <source>
        <strain evidence="1 2">CD08_5</strain>
    </source>
</reference>
<dbReference type="Proteomes" id="UP000054837">
    <property type="component" value="Unassembled WGS sequence"/>
</dbReference>
<evidence type="ECO:0000313" key="1">
    <source>
        <dbReference type="EMBL" id="KUG59238.1"/>
    </source>
</evidence>
<keyword evidence="2" id="KW-1185">Reference proteome</keyword>
<comment type="caution">
    <text evidence="1">The sequence shown here is derived from an EMBL/GenBank/DDBJ whole genome shotgun (WGS) entry which is preliminary data.</text>
</comment>
<sequence length="168" mass="18484">MGGSTREEFLAELAVMYGIEDPPPVEVVRETIPGGDGLRLLGECLQERGWPVDIEDGGITIREVPVEQQDALNLDQYICDAQYPVAPEYANVPVEDSLTAHYEYLVEEYVPCVAEFGFTVSTPPSLETFLAGQGMGWVPGAQVYDQIASSDVEWSEVEERCPQNEPLG</sequence>
<accession>A0A0W8IH93</accession>
<name>A0A0W8IH93_9MICO</name>
<evidence type="ECO:0000313" key="2">
    <source>
        <dbReference type="Proteomes" id="UP000054837"/>
    </source>
</evidence>
<proteinExistence type="predicted"/>